<dbReference type="EMBL" id="KN847599">
    <property type="protein sequence ID" value="KIV98773.1"/>
    <property type="molecule type" value="Genomic_DNA"/>
</dbReference>
<dbReference type="VEuPathDB" id="FungiDB:PV09_09470"/>
<sequence length="438" mass="50632">MISPTESFVDNLAAQATVKIYGDISIIALPGVETLPESQRITVLKKAEQRLISDHPDADALELRLQTITPPPDEGEDDEESRLLEAQARQDLESDGCPPCYPPHLDVPVRNPPEEYRQIVEYWKSFSSTDDVVLCAQRSDWRKFRESQRRLRYRYRNKSFSMFVDELRERRRAHGLDGNVHLLLDPQQQSQQQNWIEFQDYHLRLHELQEKKRDGLQTDLDNNQREASDTDMEGSAYATQQERAIRQRLEYAEKTLRWHEVILRWIEQCRVAMDPLPPTPFEKGSGDQNSSSNRQWRSKRWNTPTVLGKARVSKSTPKGRNIRTRPFKAAMSKPLSVDSAVTMPSGTGQMPKRREIKPRRAKEKALGQLLPQRVAKANRFADTGTKSRSRAQCSCDGPIRDQARPHHRLATQRPHPTPRTIKTRSQRISRAPVRWAPE</sequence>
<dbReference type="Proteomes" id="UP000053259">
    <property type="component" value="Unassembled WGS sequence"/>
</dbReference>
<keyword evidence="3" id="KW-1185">Reference proteome</keyword>
<dbReference type="HOGENOM" id="CLU_625854_0_0_1"/>
<dbReference type="OrthoDB" id="5413908at2759"/>
<name>A0A0D2AIL7_9PEZI</name>
<feature type="region of interest" description="Disordered" evidence="1">
    <location>
        <begin position="381"/>
        <end position="438"/>
    </location>
</feature>
<feature type="compositionally biased region" description="Polar residues" evidence="1">
    <location>
        <begin position="286"/>
        <end position="302"/>
    </location>
</feature>
<evidence type="ECO:0000313" key="3">
    <source>
        <dbReference type="Proteomes" id="UP000053259"/>
    </source>
</evidence>
<dbReference type="RefSeq" id="XP_016208643.1">
    <property type="nucleotide sequence ID" value="XM_016363531.1"/>
</dbReference>
<evidence type="ECO:0000256" key="1">
    <source>
        <dbReference type="SAM" id="MobiDB-lite"/>
    </source>
</evidence>
<accession>A0A0D2AIL7</accession>
<protein>
    <submittedName>
        <fullName evidence="2">Uncharacterized protein</fullName>
    </submittedName>
</protein>
<dbReference type="GeneID" id="27317443"/>
<reference evidence="2 3" key="1">
    <citation type="submission" date="2015-01" db="EMBL/GenBank/DDBJ databases">
        <title>The Genome Sequence of Ochroconis gallopava CBS43764.</title>
        <authorList>
            <consortium name="The Broad Institute Genomics Platform"/>
            <person name="Cuomo C."/>
            <person name="de Hoog S."/>
            <person name="Gorbushina A."/>
            <person name="Stielow B."/>
            <person name="Teixiera M."/>
            <person name="Abouelleil A."/>
            <person name="Chapman S.B."/>
            <person name="Priest M."/>
            <person name="Young S.K."/>
            <person name="Wortman J."/>
            <person name="Nusbaum C."/>
            <person name="Birren B."/>
        </authorList>
    </citation>
    <scope>NUCLEOTIDE SEQUENCE [LARGE SCALE GENOMIC DNA]</scope>
    <source>
        <strain evidence="2 3">CBS 43764</strain>
    </source>
</reference>
<feature type="region of interest" description="Disordered" evidence="1">
    <location>
        <begin position="214"/>
        <end position="239"/>
    </location>
</feature>
<feature type="compositionally biased region" description="Basic and acidic residues" evidence="1">
    <location>
        <begin position="214"/>
        <end position="228"/>
    </location>
</feature>
<dbReference type="InParanoid" id="A0A0D2AIL7"/>
<proteinExistence type="predicted"/>
<dbReference type="AlphaFoldDB" id="A0A0D2AIL7"/>
<organism evidence="2 3">
    <name type="scientific">Verruconis gallopava</name>
    <dbReference type="NCBI Taxonomy" id="253628"/>
    <lineage>
        <taxon>Eukaryota</taxon>
        <taxon>Fungi</taxon>
        <taxon>Dikarya</taxon>
        <taxon>Ascomycota</taxon>
        <taxon>Pezizomycotina</taxon>
        <taxon>Dothideomycetes</taxon>
        <taxon>Pleosporomycetidae</taxon>
        <taxon>Venturiales</taxon>
        <taxon>Sympoventuriaceae</taxon>
        <taxon>Verruconis</taxon>
    </lineage>
</organism>
<feature type="region of interest" description="Disordered" evidence="1">
    <location>
        <begin position="277"/>
        <end position="302"/>
    </location>
</feature>
<gene>
    <name evidence="2" type="ORF">PV09_09470</name>
</gene>
<feature type="region of interest" description="Disordered" evidence="1">
    <location>
        <begin position="330"/>
        <end position="359"/>
    </location>
</feature>
<evidence type="ECO:0000313" key="2">
    <source>
        <dbReference type="EMBL" id="KIV98773.1"/>
    </source>
</evidence>